<dbReference type="EMBL" id="JAJUOS010000008">
    <property type="protein sequence ID" value="MCE5974047.1"/>
    <property type="molecule type" value="Genomic_DNA"/>
</dbReference>
<dbReference type="Gene3D" id="1.20.58.300">
    <property type="entry name" value="FlgN-like"/>
    <property type="match status" value="1"/>
</dbReference>
<evidence type="ECO:0000256" key="1">
    <source>
        <dbReference type="SAM" id="MobiDB-lite"/>
    </source>
</evidence>
<keyword evidence="3" id="KW-1185">Reference proteome</keyword>
<gene>
    <name evidence="2" type="ORF">LZA78_11185</name>
</gene>
<dbReference type="RefSeq" id="WP_233677021.1">
    <property type="nucleotide sequence ID" value="NZ_JAJUOS010000008.1"/>
</dbReference>
<evidence type="ECO:0000313" key="3">
    <source>
        <dbReference type="Proteomes" id="UP001521181"/>
    </source>
</evidence>
<comment type="caution">
    <text evidence="2">The sequence shown here is derived from an EMBL/GenBank/DDBJ whole genome shotgun (WGS) entry which is preliminary data.</text>
</comment>
<protein>
    <recommendedName>
        <fullName evidence="4">Flagellar biosynthesis protein FlgN</fullName>
    </recommendedName>
</protein>
<evidence type="ECO:0000313" key="2">
    <source>
        <dbReference type="EMBL" id="MCE5974047.1"/>
    </source>
</evidence>
<organism evidence="2 3">
    <name type="scientific">Rhodobacter flavimaris</name>
    <dbReference type="NCBI Taxonomy" id="2907145"/>
    <lineage>
        <taxon>Bacteria</taxon>
        <taxon>Pseudomonadati</taxon>
        <taxon>Pseudomonadota</taxon>
        <taxon>Alphaproteobacteria</taxon>
        <taxon>Rhodobacterales</taxon>
        <taxon>Rhodobacter group</taxon>
        <taxon>Rhodobacter</taxon>
    </lineage>
</organism>
<dbReference type="InterPro" id="IPR036679">
    <property type="entry name" value="FlgN-like_sf"/>
</dbReference>
<reference evidence="2 3" key="1">
    <citation type="submission" date="2021-12" db="EMBL/GenBank/DDBJ databases">
        <title>Sinirhodobacter sp. WL0062 is a bacterium isolated from seawater.</title>
        <authorList>
            <person name="Wang L."/>
            <person name="He W."/>
            <person name="Zhang D.-F."/>
        </authorList>
    </citation>
    <scope>NUCLEOTIDE SEQUENCE [LARGE SCALE GENOMIC DNA]</scope>
    <source>
        <strain evidence="2 3">WL0062</strain>
    </source>
</reference>
<name>A0ABS8YW41_9RHOB</name>
<accession>A0ABS8YW41</accession>
<dbReference type="SUPFAM" id="SSF140566">
    <property type="entry name" value="FlgN-like"/>
    <property type="match status" value="1"/>
</dbReference>
<evidence type="ECO:0008006" key="4">
    <source>
        <dbReference type="Google" id="ProtNLM"/>
    </source>
</evidence>
<dbReference type="Proteomes" id="UP001521181">
    <property type="component" value="Unassembled WGS sequence"/>
</dbReference>
<proteinExistence type="predicted"/>
<sequence length="114" mass="12322">MAEPKSPADQMRALLLAERKAIHSGDFAGLEALVRRKTELLARLEGESAPVLSALRDSAQQNGRMLAAALEGVRAAQRRLGLIREAARGFQSYDSTGRAQRISREGGSGLEHRA</sequence>
<feature type="region of interest" description="Disordered" evidence="1">
    <location>
        <begin position="94"/>
        <end position="114"/>
    </location>
</feature>